<protein>
    <submittedName>
        <fullName evidence="1">Uncharacterized protein</fullName>
    </submittedName>
</protein>
<evidence type="ECO:0000313" key="1">
    <source>
        <dbReference type="EMBL" id="CAM9186160.1"/>
    </source>
</evidence>
<dbReference type="Proteomes" id="UP001162501">
    <property type="component" value="Unassembled WGS sequence"/>
</dbReference>
<accession>A0ACB1KG67</accession>
<comment type="caution">
    <text evidence="1">The sequence shown here is derived from an EMBL/GenBank/DDBJ whole genome shotgun (WGS) entry which is preliminary data.</text>
</comment>
<evidence type="ECO:0000313" key="2">
    <source>
        <dbReference type="Proteomes" id="UP001162501"/>
    </source>
</evidence>
<name>A0ACB1KG67_RANTA</name>
<dbReference type="EMBL" id="CATOBB020000773">
    <property type="protein sequence ID" value="CAM9186160.1"/>
    <property type="molecule type" value="Genomic_DNA"/>
</dbReference>
<sequence>MHHKRMFALCFRAHDVILKPCYRSRATALTPACESGRNISAVFHWRATAARQSMSLRAFLYVDNDYVTLAQHLRACALLWVTDECRYLPQELMRSDVFRLTA</sequence>
<gene>
    <name evidence="1" type="ORF">MRATA1EN22A_LOCUS29583</name>
</gene>
<organism evidence="1 2">
    <name type="scientific">Rangifer tarandus platyrhynchus</name>
    <name type="common">Svalbard reindeer</name>
    <dbReference type="NCBI Taxonomy" id="3082113"/>
    <lineage>
        <taxon>Eukaryota</taxon>
        <taxon>Metazoa</taxon>
        <taxon>Chordata</taxon>
        <taxon>Craniata</taxon>
        <taxon>Vertebrata</taxon>
        <taxon>Euteleostomi</taxon>
        <taxon>Mammalia</taxon>
        <taxon>Eutheria</taxon>
        <taxon>Laurasiatheria</taxon>
        <taxon>Artiodactyla</taxon>
        <taxon>Ruminantia</taxon>
        <taxon>Pecora</taxon>
        <taxon>Cervidae</taxon>
        <taxon>Odocoileinae</taxon>
        <taxon>Rangifer</taxon>
    </lineage>
</organism>
<proteinExistence type="predicted"/>
<reference evidence="1" key="1">
    <citation type="submission" date="2025-03" db="EMBL/GenBank/DDBJ databases">
        <authorList>
            <consortium name="ELIXIR-Norway"/>
            <consortium name="Elixir Norway"/>
        </authorList>
    </citation>
    <scope>NUCLEOTIDE SEQUENCE</scope>
</reference>